<evidence type="ECO:0000259" key="5">
    <source>
        <dbReference type="SMART" id="SM00563"/>
    </source>
</evidence>
<keyword evidence="3 6" id="KW-0012">Acyltransferase</keyword>
<evidence type="ECO:0000256" key="2">
    <source>
        <dbReference type="ARBA" id="ARBA00022679"/>
    </source>
</evidence>
<dbReference type="GO" id="GO:0006654">
    <property type="term" value="P:phosphatidic acid biosynthetic process"/>
    <property type="evidence" value="ECO:0007669"/>
    <property type="project" value="TreeGrafter"/>
</dbReference>
<dbReference type="AlphaFoldDB" id="A0A1H6F4Y7"/>
<dbReference type="PANTHER" id="PTHR10434:SF11">
    <property type="entry name" value="1-ACYL-SN-GLYCEROL-3-PHOSPHATE ACYLTRANSFERASE"/>
    <property type="match status" value="1"/>
</dbReference>
<evidence type="ECO:0000256" key="1">
    <source>
        <dbReference type="ARBA" id="ARBA00005189"/>
    </source>
</evidence>
<dbReference type="GO" id="GO:0003841">
    <property type="term" value="F:1-acylglycerol-3-phosphate O-acyltransferase activity"/>
    <property type="evidence" value="ECO:0007669"/>
    <property type="project" value="TreeGrafter"/>
</dbReference>
<feature type="transmembrane region" description="Helical" evidence="4">
    <location>
        <begin position="6"/>
        <end position="23"/>
    </location>
</feature>
<dbReference type="EMBL" id="FMSV02000171">
    <property type="protein sequence ID" value="SEH05200.1"/>
    <property type="molecule type" value="Genomic_DNA"/>
</dbReference>
<reference evidence="6 7" key="1">
    <citation type="submission" date="2016-10" db="EMBL/GenBank/DDBJ databases">
        <authorList>
            <person name="de Groot N.N."/>
        </authorList>
    </citation>
    <scope>NUCLEOTIDE SEQUENCE [LARGE SCALE GENOMIC DNA]</scope>
    <source>
        <strain evidence="6">MBHS1</strain>
    </source>
</reference>
<keyword evidence="4" id="KW-0812">Transmembrane</keyword>
<evidence type="ECO:0000256" key="3">
    <source>
        <dbReference type="ARBA" id="ARBA00023315"/>
    </source>
</evidence>
<protein>
    <submittedName>
        <fullName evidence="6">1-acyl-sn-glycerol-3-phosphate acyltransferase</fullName>
        <ecNumber evidence="6">2.3.1.-</ecNumber>
    </submittedName>
</protein>
<comment type="pathway">
    <text evidence="1">Lipid metabolism.</text>
</comment>
<sequence>MITLVGLIFFTLLLIVFYVFYVAHKIQWGNFWLNTIDGLVRLYCRYYHRLSPLSKLSLPTQGSALLVANHISGLDPLLMVCASSRPLRFLIAREEYEKPLLKCLYHAMGCIPVDRSSRPEIALRAALRALEAGEVIALFPQGRIILPNAQQKPLKRGVIWLAKQTQTPIYAMHIQGVVGMGKIMPALFQRSHVQLQVHEAMHCAQADCLESLQKKIMGQIYE</sequence>
<dbReference type="PANTHER" id="PTHR10434">
    <property type="entry name" value="1-ACYL-SN-GLYCEROL-3-PHOSPHATE ACYLTRANSFERASE"/>
    <property type="match status" value="1"/>
</dbReference>
<dbReference type="EC" id="2.3.1.-" evidence="6"/>
<evidence type="ECO:0000256" key="4">
    <source>
        <dbReference type="SAM" id="Phobius"/>
    </source>
</evidence>
<keyword evidence="4" id="KW-1133">Transmembrane helix</keyword>
<accession>A0A1H6F4Y7</accession>
<feature type="domain" description="Phospholipid/glycerol acyltransferase" evidence="5">
    <location>
        <begin position="64"/>
        <end position="177"/>
    </location>
</feature>
<name>A0A1H6F4Y7_9GAMM</name>
<evidence type="ECO:0000313" key="6">
    <source>
        <dbReference type="EMBL" id="SEH05200.1"/>
    </source>
</evidence>
<dbReference type="SUPFAM" id="SSF69593">
    <property type="entry name" value="Glycerol-3-phosphate (1)-acyltransferase"/>
    <property type="match status" value="1"/>
</dbReference>
<keyword evidence="7" id="KW-1185">Reference proteome</keyword>
<organism evidence="6 7">
    <name type="scientific">Candidatus Venteria ishoeyi</name>
    <dbReference type="NCBI Taxonomy" id="1899563"/>
    <lineage>
        <taxon>Bacteria</taxon>
        <taxon>Pseudomonadati</taxon>
        <taxon>Pseudomonadota</taxon>
        <taxon>Gammaproteobacteria</taxon>
        <taxon>Thiotrichales</taxon>
        <taxon>Thiotrichaceae</taxon>
        <taxon>Venteria</taxon>
    </lineage>
</organism>
<keyword evidence="4" id="KW-0472">Membrane</keyword>
<evidence type="ECO:0000313" key="7">
    <source>
        <dbReference type="Proteomes" id="UP000236724"/>
    </source>
</evidence>
<proteinExistence type="predicted"/>
<dbReference type="Pfam" id="PF01553">
    <property type="entry name" value="Acyltransferase"/>
    <property type="match status" value="1"/>
</dbReference>
<keyword evidence="2 6" id="KW-0808">Transferase</keyword>
<dbReference type="OrthoDB" id="9803968at2"/>
<dbReference type="SMART" id="SM00563">
    <property type="entry name" value="PlsC"/>
    <property type="match status" value="1"/>
</dbReference>
<gene>
    <name evidence="6" type="primary">plsC_1</name>
    <name evidence="6" type="ORF">MBHS_01053</name>
</gene>
<dbReference type="CDD" id="cd07989">
    <property type="entry name" value="LPLAT_AGPAT-like"/>
    <property type="match status" value="1"/>
</dbReference>
<dbReference type="InterPro" id="IPR002123">
    <property type="entry name" value="Plipid/glycerol_acylTrfase"/>
</dbReference>
<dbReference type="Proteomes" id="UP000236724">
    <property type="component" value="Unassembled WGS sequence"/>
</dbReference>